<proteinExistence type="predicted"/>
<dbReference type="EMBL" id="JBFDAA010000019">
    <property type="protein sequence ID" value="KAL1115567.1"/>
    <property type="molecule type" value="Genomic_DNA"/>
</dbReference>
<evidence type="ECO:0000313" key="2">
    <source>
        <dbReference type="Proteomes" id="UP001558652"/>
    </source>
</evidence>
<organism evidence="1 2">
    <name type="scientific">Ranatra chinensis</name>
    <dbReference type="NCBI Taxonomy" id="642074"/>
    <lineage>
        <taxon>Eukaryota</taxon>
        <taxon>Metazoa</taxon>
        <taxon>Ecdysozoa</taxon>
        <taxon>Arthropoda</taxon>
        <taxon>Hexapoda</taxon>
        <taxon>Insecta</taxon>
        <taxon>Pterygota</taxon>
        <taxon>Neoptera</taxon>
        <taxon>Paraneoptera</taxon>
        <taxon>Hemiptera</taxon>
        <taxon>Heteroptera</taxon>
        <taxon>Panheteroptera</taxon>
        <taxon>Nepomorpha</taxon>
        <taxon>Nepidae</taxon>
        <taxon>Ranatrinae</taxon>
        <taxon>Ranatra</taxon>
    </lineage>
</organism>
<keyword evidence="2" id="KW-1185">Reference proteome</keyword>
<evidence type="ECO:0000313" key="1">
    <source>
        <dbReference type="EMBL" id="KAL1115567.1"/>
    </source>
</evidence>
<reference evidence="1 2" key="1">
    <citation type="submission" date="2024-07" db="EMBL/GenBank/DDBJ databases">
        <title>Chromosome-level genome assembly of the water stick insect Ranatra chinensis (Heteroptera: Nepidae).</title>
        <authorList>
            <person name="Liu X."/>
        </authorList>
    </citation>
    <scope>NUCLEOTIDE SEQUENCE [LARGE SCALE GENOMIC DNA]</scope>
    <source>
        <strain evidence="1">Cailab_2021Rc</strain>
        <tissue evidence="1">Muscle</tissue>
    </source>
</reference>
<protein>
    <submittedName>
        <fullName evidence="1">Uncharacterized protein</fullName>
    </submittedName>
</protein>
<name>A0ABD0XWC6_9HEMI</name>
<comment type="caution">
    <text evidence="1">The sequence shown here is derived from an EMBL/GenBank/DDBJ whole genome shotgun (WGS) entry which is preliminary data.</text>
</comment>
<sequence length="189" mass="20856">MRGRTTLNIDEGSHDPHRRHTPGGLLLLLAQSNILHHPNNLVSIPKLALYAAETHAVSSPIATRIDAGGRVPQDLGVEGSQGLHEDTLRREGQNGHFCECKIAPSAEKRVSVMSYDSAVDFSKPFLVVRLVLSGHSRGFTRVVRLGDPLHFWNVTIRRKRGAQTDGGTPPAREMWQAVYVLVFDSEPIK</sequence>
<dbReference type="Proteomes" id="UP001558652">
    <property type="component" value="Unassembled WGS sequence"/>
</dbReference>
<gene>
    <name evidence="1" type="ORF">AAG570_005857</name>
</gene>
<dbReference type="AlphaFoldDB" id="A0ABD0XWC6"/>
<accession>A0ABD0XWC6</accession>